<keyword evidence="2" id="KW-1185">Reference proteome</keyword>
<protein>
    <submittedName>
        <fullName evidence="1">Uncharacterized protein</fullName>
    </submittedName>
</protein>
<evidence type="ECO:0000313" key="2">
    <source>
        <dbReference type="Proteomes" id="UP000580568"/>
    </source>
</evidence>
<sequence length="47" mass="4828">MRNKIAKVVLSVLLVAVVAVPVLGNASPKLHGGIVTTQGGEVPETTY</sequence>
<comment type="caution">
    <text evidence="1">The sequence shown here is derived from an EMBL/GenBank/DDBJ whole genome shotgun (WGS) entry which is preliminary data.</text>
</comment>
<dbReference type="AlphaFoldDB" id="A0A6V8SAT2"/>
<accession>A0A6V8SAT2</accession>
<gene>
    <name evidence="1" type="ORF">bsdtw1_00235</name>
</gene>
<dbReference type="Proteomes" id="UP000580568">
    <property type="component" value="Unassembled WGS sequence"/>
</dbReference>
<reference evidence="1 2" key="1">
    <citation type="submission" date="2020-07" db="EMBL/GenBank/DDBJ databases">
        <title>A new beta-1,3-glucan-decomposing anaerobic bacterium isolated from anoxic soil subjected to biological soil disinfestation.</title>
        <authorList>
            <person name="Ueki A."/>
            <person name="Tonouchi A."/>
        </authorList>
    </citation>
    <scope>NUCLEOTIDE SEQUENCE [LARGE SCALE GENOMIC DNA]</scope>
    <source>
        <strain evidence="1 2">TW1</strain>
    </source>
</reference>
<name>A0A6V8SAT2_9CLOT</name>
<evidence type="ECO:0000313" key="1">
    <source>
        <dbReference type="EMBL" id="GFP74190.1"/>
    </source>
</evidence>
<organism evidence="1 2">
    <name type="scientific">Clostridium fungisolvens</name>
    <dbReference type="NCBI Taxonomy" id="1604897"/>
    <lineage>
        <taxon>Bacteria</taxon>
        <taxon>Bacillati</taxon>
        <taxon>Bacillota</taxon>
        <taxon>Clostridia</taxon>
        <taxon>Eubacteriales</taxon>
        <taxon>Clostridiaceae</taxon>
        <taxon>Clostridium</taxon>
    </lineage>
</organism>
<dbReference type="EMBL" id="BLZR01000001">
    <property type="protein sequence ID" value="GFP74190.1"/>
    <property type="molecule type" value="Genomic_DNA"/>
</dbReference>
<proteinExistence type="predicted"/>
<dbReference type="RefSeq" id="WP_183275766.1">
    <property type="nucleotide sequence ID" value="NZ_BLZR01000001.1"/>
</dbReference>